<keyword evidence="6" id="KW-0132">Cell division</keyword>
<feature type="compositionally biased region" description="Basic and acidic residues" evidence="4">
    <location>
        <begin position="464"/>
        <end position="515"/>
    </location>
</feature>
<evidence type="ECO:0000256" key="4">
    <source>
        <dbReference type="SAM" id="MobiDB-lite"/>
    </source>
</evidence>
<dbReference type="GO" id="GO:0005525">
    <property type="term" value="F:GTP binding"/>
    <property type="evidence" value="ECO:0007669"/>
    <property type="project" value="UniProtKB-KW"/>
</dbReference>
<dbReference type="InterPro" id="IPR027417">
    <property type="entry name" value="P-loop_NTPase"/>
</dbReference>
<gene>
    <name evidence="6" type="ORF">FPRO05_01536</name>
</gene>
<dbReference type="EMBL" id="PKMI01000017">
    <property type="protein sequence ID" value="RBA16812.1"/>
    <property type="molecule type" value="Genomic_DNA"/>
</dbReference>
<evidence type="ECO:0000256" key="1">
    <source>
        <dbReference type="ARBA" id="ARBA00022741"/>
    </source>
</evidence>
<dbReference type="CDD" id="cd01850">
    <property type="entry name" value="CDC_Septin"/>
    <property type="match status" value="1"/>
</dbReference>
<evidence type="ECO:0000313" key="7">
    <source>
        <dbReference type="Proteomes" id="UP000251714"/>
    </source>
</evidence>
<dbReference type="Proteomes" id="UP000251714">
    <property type="component" value="Unassembled WGS sequence"/>
</dbReference>
<protein>
    <submittedName>
        <fullName evidence="6">Cell division control protein 3</fullName>
    </submittedName>
</protein>
<proteinExistence type="inferred from homology"/>
<evidence type="ECO:0000256" key="3">
    <source>
        <dbReference type="RuleBase" id="RU004560"/>
    </source>
</evidence>
<feature type="compositionally biased region" description="Low complexity" evidence="4">
    <location>
        <begin position="55"/>
        <end position="65"/>
    </location>
</feature>
<dbReference type="InterPro" id="IPR030379">
    <property type="entry name" value="G_SEPTIN_dom"/>
</dbReference>
<accession>A0A365N7Z2</accession>
<dbReference type="GO" id="GO:0005938">
    <property type="term" value="C:cell cortex"/>
    <property type="evidence" value="ECO:0007669"/>
    <property type="project" value="UniProtKB-ARBA"/>
</dbReference>
<evidence type="ECO:0000313" key="6">
    <source>
        <dbReference type="EMBL" id="RBA16812.1"/>
    </source>
</evidence>
<feature type="domain" description="Septin-type G" evidence="5">
    <location>
        <begin position="145"/>
        <end position="419"/>
    </location>
</feature>
<feature type="region of interest" description="Disordered" evidence="4">
    <location>
        <begin position="464"/>
        <end position="521"/>
    </location>
</feature>
<reference evidence="6 7" key="1">
    <citation type="submission" date="2017-12" db="EMBL/GenBank/DDBJ databases">
        <title>Genome sequence of the mycotoxigenic crop pathogen Fusarium proliferatum, strain ITEM 2341 from Date Palm.</title>
        <authorList>
            <person name="Almiman B.F."/>
            <person name="Shittu T.A."/>
            <person name="Muthumeenakshi S."/>
            <person name="Baroncelli R."/>
            <person name="Sreenivasaprasada S."/>
        </authorList>
    </citation>
    <scope>NUCLEOTIDE SEQUENCE [LARGE SCALE GENOMIC DNA]</scope>
    <source>
        <strain evidence="6 7">ITEM 2341</strain>
    </source>
</reference>
<feature type="compositionally biased region" description="Low complexity" evidence="4">
    <location>
        <begin position="73"/>
        <end position="84"/>
    </location>
</feature>
<dbReference type="GO" id="GO:0032156">
    <property type="term" value="C:septin cytoskeleton"/>
    <property type="evidence" value="ECO:0007669"/>
    <property type="project" value="UniProtKB-ARBA"/>
</dbReference>
<organism evidence="6 7">
    <name type="scientific">Gibberella intermedia</name>
    <name type="common">Bulb rot disease fungus</name>
    <name type="synonym">Fusarium proliferatum</name>
    <dbReference type="NCBI Taxonomy" id="948311"/>
    <lineage>
        <taxon>Eukaryota</taxon>
        <taxon>Fungi</taxon>
        <taxon>Dikarya</taxon>
        <taxon>Ascomycota</taxon>
        <taxon>Pezizomycotina</taxon>
        <taxon>Sordariomycetes</taxon>
        <taxon>Hypocreomycetidae</taxon>
        <taxon>Hypocreales</taxon>
        <taxon>Nectriaceae</taxon>
        <taxon>Fusarium</taxon>
        <taxon>Fusarium fujikuroi species complex</taxon>
    </lineage>
</organism>
<comment type="caution">
    <text evidence="6">The sequence shown here is derived from an EMBL/GenBank/DDBJ whole genome shotgun (WGS) entry which is preliminary data.</text>
</comment>
<sequence>MTFDLVQHVKARTRSVHFDRNLAFMATTPLAGSSPKVSRDSKRTISFPLSQDDGSPSSPSSPRPSTVRHYRTSPGSESPALAPSASPANGRFIFYVNFCSRTDCRVVPSQPPPPADNRNIVRRKLTGYVGFANLPNQWHRKSVRKGFNFNVMVVGESGLGKSTLVNTLFNTSLYPPKERKGPSLDIIPKTVTIQSISADIEEAGVRLRLTVVDTPGFGDFVNNDESWRPIVDNIEQRFDSYLDAENKVNRMNIVDNRIHACVFFIQPTGHSLKPLDIEVMRRLHTKVNLIPVIAKADTLTDEEIAAFKSRILADIKHHGIQIFEGPRYELDDEETIAENNEIMSKVPFAVVGANNEITSADGRKIRGRAYPWGIIEVDNEEHCDFVKLRQMLIRTHMEELKEHTNNQLYENYRTDKLLAMGVSQDPSVFKEVNPAVKQEEERALHEQKLAKMEAEMKMVFQQKVAEKESKLKQSEEELYARHKEMKEQLDRQRLELEDKKQRVESGRPLEKEGKRKGFSLR</sequence>
<dbReference type="PROSITE" id="PS51719">
    <property type="entry name" value="G_SEPTIN"/>
    <property type="match status" value="1"/>
</dbReference>
<keyword evidence="1 3" id="KW-0547">Nucleotide-binding</keyword>
<dbReference type="FunFam" id="3.40.50.300:FF:000196">
    <property type="entry name" value="Cell division control 3"/>
    <property type="match status" value="1"/>
</dbReference>
<keyword evidence="2 3" id="KW-0342">GTP-binding</keyword>
<dbReference type="SUPFAM" id="SSF52540">
    <property type="entry name" value="P-loop containing nucleoside triphosphate hydrolases"/>
    <property type="match status" value="1"/>
</dbReference>
<evidence type="ECO:0000256" key="2">
    <source>
        <dbReference type="ARBA" id="ARBA00023134"/>
    </source>
</evidence>
<name>A0A365N7Z2_GIBIN</name>
<dbReference type="InterPro" id="IPR016491">
    <property type="entry name" value="Septin"/>
</dbReference>
<feature type="region of interest" description="Disordered" evidence="4">
    <location>
        <begin position="30"/>
        <end position="84"/>
    </location>
</feature>
<keyword evidence="6" id="KW-0131">Cell cycle</keyword>
<dbReference type="AlphaFoldDB" id="A0A365N7Z2"/>
<evidence type="ECO:0000259" key="5">
    <source>
        <dbReference type="PROSITE" id="PS51719"/>
    </source>
</evidence>
<dbReference type="GO" id="GO:0051301">
    <property type="term" value="P:cell division"/>
    <property type="evidence" value="ECO:0007669"/>
    <property type="project" value="UniProtKB-KW"/>
</dbReference>
<dbReference type="PANTHER" id="PTHR18884">
    <property type="entry name" value="SEPTIN"/>
    <property type="match status" value="1"/>
</dbReference>
<dbReference type="Gene3D" id="3.40.50.300">
    <property type="entry name" value="P-loop containing nucleotide triphosphate hydrolases"/>
    <property type="match status" value="1"/>
</dbReference>
<comment type="similarity">
    <text evidence="3">Belongs to the TRAFAC class TrmE-Era-EngA-EngB-Septin-like GTPase superfamily. Septin GTPase family.</text>
</comment>
<dbReference type="Pfam" id="PF00735">
    <property type="entry name" value="Septin"/>
    <property type="match status" value="1"/>
</dbReference>